<sequence length="133" mass="14139">MGGRSTVDPAIAPRAGNRTSEAEAARARGRRLSHSHGAPRRSRNGKAEVAQVGSRKAKTTRNAPRQGADTAKVTQPDVESASRPHRPAPGPETTKPRSHEGARRQHPSRSAPRRGQAAKAEVARAGGRETPPR</sequence>
<organism evidence="2 3">
    <name type="scientific">Streptomyces longispororuber</name>
    <dbReference type="NCBI Taxonomy" id="68230"/>
    <lineage>
        <taxon>Bacteria</taxon>
        <taxon>Bacillati</taxon>
        <taxon>Actinomycetota</taxon>
        <taxon>Actinomycetes</taxon>
        <taxon>Kitasatosporales</taxon>
        <taxon>Streptomycetaceae</taxon>
        <taxon>Streptomyces</taxon>
    </lineage>
</organism>
<evidence type="ECO:0000313" key="2">
    <source>
        <dbReference type="EMBL" id="GHE87901.1"/>
    </source>
</evidence>
<comment type="caution">
    <text evidence="2">The sequence shown here is derived from an EMBL/GenBank/DDBJ whole genome shotgun (WGS) entry which is preliminary data.</text>
</comment>
<reference evidence="2" key="2">
    <citation type="submission" date="2020-09" db="EMBL/GenBank/DDBJ databases">
        <authorList>
            <person name="Sun Q."/>
            <person name="Ohkuma M."/>
        </authorList>
    </citation>
    <scope>NUCLEOTIDE SEQUENCE</scope>
    <source>
        <strain evidence="2">JCM 4784</strain>
    </source>
</reference>
<feature type="compositionally biased region" description="Basic residues" evidence="1">
    <location>
        <begin position="27"/>
        <end position="44"/>
    </location>
</feature>
<dbReference type="EMBL" id="BNBT01000153">
    <property type="protein sequence ID" value="GHE87901.1"/>
    <property type="molecule type" value="Genomic_DNA"/>
</dbReference>
<reference evidence="2" key="1">
    <citation type="journal article" date="2014" name="Int. J. Syst. Evol. Microbiol.">
        <title>Complete genome sequence of Corynebacterium casei LMG S-19264T (=DSM 44701T), isolated from a smear-ripened cheese.</title>
        <authorList>
            <consortium name="US DOE Joint Genome Institute (JGI-PGF)"/>
            <person name="Walter F."/>
            <person name="Albersmeier A."/>
            <person name="Kalinowski J."/>
            <person name="Ruckert C."/>
        </authorList>
    </citation>
    <scope>NUCLEOTIDE SEQUENCE</scope>
    <source>
        <strain evidence="2">JCM 4784</strain>
    </source>
</reference>
<keyword evidence="3" id="KW-1185">Reference proteome</keyword>
<evidence type="ECO:0000256" key="1">
    <source>
        <dbReference type="SAM" id="MobiDB-lite"/>
    </source>
</evidence>
<dbReference type="AlphaFoldDB" id="A0A919DV91"/>
<name>A0A919DV91_9ACTN</name>
<proteinExistence type="predicted"/>
<dbReference type="Proteomes" id="UP000608024">
    <property type="component" value="Unassembled WGS sequence"/>
</dbReference>
<accession>A0A919DV91</accession>
<evidence type="ECO:0000313" key="3">
    <source>
        <dbReference type="Proteomes" id="UP000608024"/>
    </source>
</evidence>
<gene>
    <name evidence="2" type="ORF">GCM10018785_64240</name>
</gene>
<protein>
    <submittedName>
        <fullName evidence="2">Uncharacterized protein</fullName>
    </submittedName>
</protein>
<feature type="compositionally biased region" description="Basic and acidic residues" evidence="1">
    <location>
        <begin position="94"/>
        <end position="103"/>
    </location>
</feature>
<feature type="region of interest" description="Disordered" evidence="1">
    <location>
        <begin position="1"/>
        <end position="133"/>
    </location>
</feature>